<evidence type="ECO:0000313" key="2">
    <source>
        <dbReference type="Proteomes" id="UP000644020"/>
    </source>
</evidence>
<dbReference type="Proteomes" id="UP000644020">
    <property type="component" value="Unassembled WGS sequence"/>
</dbReference>
<keyword evidence="2" id="KW-1185">Reference proteome</keyword>
<accession>A0A918SUS2</accession>
<proteinExistence type="predicted"/>
<sequence length="70" mass="7334">MSGWTRMCAAMSLYDQRFLSDIACASLTPRAAQRWRGCRSGALRAMASVLTSLSRRAAAVGEGGGPVAGL</sequence>
<protein>
    <submittedName>
        <fullName evidence="1">Uncharacterized protein</fullName>
    </submittedName>
</protein>
<reference evidence="1" key="2">
    <citation type="submission" date="2020-09" db="EMBL/GenBank/DDBJ databases">
        <authorList>
            <person name="Sun Q."/>
            <person name="Ohkuma M."/>
        </authorList>
    </citation>
    <scope>NUCLEOTIDE SEQUENCE</scope>
    <source>
        <strain evidence="1">JCM 4518</strain>
    </source>
</reference>
<dbReference type="AlphaFoldDB" id="A0A918SUS2"/>
<organism evidence="1 2">
    <name type="scientific">Streptomyces termitum</name>
    <dbReference type="NCBI Taxonomy" id="67368"/>
    <lineage>
        <taxon>Bacteria</taxon>
        <taxon>Bacillati</taxon>
        <taxon>Actinomycetota</taxon>
        <taxon>Actinomycetes</taxon>
        <taxon>Kitasatosporales</taxon>
        <taxon>Streptomycetaceae</taxon>
        <taxon>Streptomyces</taxon>
    </lineage>
</organism>
<evidence type="ECO:0000313" key="1">
    <source>
        <dbReference type="EMBL" id="GHA69939.1"/>
    </source>
</evidence>
<dbReference type="EMBL" id="BMUL01000002">
    <property type="protein sequence ID" value="GHA69939.1"/>
    <property type="molecule type" value="Genomic_DNA"/>
</dbReference>
<gene>
    <name evidence="1" type="ORF">GCM10010305_10230</name>
</gene>
<comment type="caution">
    <text evidence="1">The sequence shown here is derived from an EMBL/GenBank/DDBJ whole genome shotgun (WGS) entry which is preliminary data.</text>
</comment>
<name>A0A918SUS2_9ACTN</name>
<reference evidence="1" key="1">
    <citation type="journal article" date="2014" name="Int. J. Syst. Evol. Microbiol.">
        <title>Complete genome sequence of Corynebacterium casei LMG S-19264T (=DSM 44701T), isolated from a smear-ripened cheese.</title>
        <authorList>
            <consortium name="US DOE Joint Genome Institute (JGI-PGF)"/>
            <person name="Walter F."/>
            <person name="Albersmeier A."/>
            <person name="Kalinowski J."/>
            <person name="Ruckert C."/>
        </authorList>
    </citation>
    <scope>NUCLEOTIDE SEQUENCE</scope>
    <source>
        <strain evidence="1">JCM 4518</strain>
    </source>
</reference>